<organism evidence="3 4">
    <name type="scientific">Neoarthrinium moseri</name>
    <dbReference type="NCBI Taxonomy" id="1658444"/>
    <lineage>
        <taxon>Eukaryota</taxon>
        <taxon>Fungi</taxon>
        <taxon>Dikarya</taxon>
        <taxon>Ascomycota</taxon>
        <taxon>Pezizomycotina</taxon>
        <taxon>Sordariomycetes</taxon>
        <taxon>Xylariomycetidae</taxon>
        <taxon>Amphisphaeriales</taxon>
        <taxon>Apiosporaceae</taxon>
        <taxon>Neoarthrinium</taxon>
    </lineage>
</organism>
<dbReference type="SUPFAM" id="SSF88713">
    <property type="entry name" value="Glycoside hydrolase/deacetylase"/>
    <property type="match status" value="1"/>
</dbReference>
<dbReference type="GO" id="GO:0016810">
    <property type="term" value="F:hydrolase activity, acting on carbon-nitrogen (but not peptide) bonds"/>
    <property type="evidence" value="ECO:0007669"/>
    <property type="project" value="InterPro"/>
</dbReference>
<feature type="region of interest" description="Disordered" evidence="1">
    <location>
        <begin position="1"/>
        <end position="24"/>
    </location>
</feature>
<accession>A0A9Q0ALU4</accession>
<dbReference type="InterPro" id="IPR011330">
    <property type="entry name" value="Glyco_hydro/deAcase_b/a-brl"/>
</dbReference>
<gene>
    <name evidence="3" type="ORF">JX265_010448</name>
</gene>
<name>A0A9Q0ALU4_9PEZI</name>
<comment type="caution">
    <text evidence="3">The sequence shown here is derived from an EMBL/GenBank/DDBJ whole genome shotgun (WGS) entry which is preliminary data.</text>
</comment>
<proteinExistence type="predicted"/>
<evidence type="ECO:0000313" key="4">
    <source>
        <dbReference type="Proteomes" id="UP000829685"/>
    </source>
</evidence>
<dbReference type="Pfam" id="PF01522">
    <property type="entry name" value="Polysacc_deac_1"/>
    <property type="match status" value="1"/>
</dbReference>
<dbReference type="PANTHER" id="PTHR43123:SF1">
    <property type="entry name" value="POLYSACCHARIDE DEACETYLASE-RELATED"/>
    <property type="match status" value="1"/>
</dbReference>
<sequence>MAYNRDGSAAILDAPNGDPLTGTRYDFPRDHVGFGRESHNPRWPNGAKIAVSFVLNYEEGSERSVSNGDAQSENRLWEQSEKPAQIGERALNSESDYDYGSRVGVWRLLRIFEHHGFPITAYSIGQALERNPQVAEALAQNGHEVASHGYRWVTYQGMTPELEKQYVVRQLESLKMTTGKYPVGWYYGAISPYSKAIIHEVYEEMGIPLLYESDSYSDDVPFWVDVPSEDESPHPKGMLMIPYSYDCNDVKFHSASGFSTGRDFTEYLKAAFDVLYEEGLEGMPKMMTIGLHCRISGKPGRSGAVKEFVKYIAAKPGVWVTTRQRIAEHFRQEFPYRKGKLA</sequence>
<dbReference type="AlphaFoldDB" id="A0A9Q0ALU4"/>
<dbReference type="PANTHER" id="PTHR43123">
    <property type="entry name" value="POLYSACCHARIDE DEACETYLASE-RELATED"/>
    <property type="match status" value="1"/>
</dbReference>
<dbReference type="PROSITE" id="PS51677">
    <property type="entry name" value="NODB"/>
    <property type="match status" value="1"/>
</dbReference>
<feature type="compositionally biased region" description="Polar residues" evidence="1">
    <location>
        <begin position="63"/>
        <end position="74"/>
    </location>
</feature>
<dbReference type="GO" id="GO:0005975">
    <property type="term" value="P:carbohydrate metabolic process"/>
    <property type="evidence" value="ECO:0007669"/>
    <property type="project" value="InterPro"/>
</dbReference>
<feature type="region of interest" description="Disordered" evidence="1">
    <location>
        <begin position="62"/>
        <end position="81"/>
    </location>
</feature>
<evidence type="ECO:0000256" key="1">
    <source>
        <dbReference type="SAM" id="MobiDB-lite"/>
    </source>
</evidence>
<evidence type="ECO:0000313" key="3">
    <source>
        <dbReference type="EMBL" id="KAI1859445.1"/>
    </source>
</evidence>
<dbReference type="EMBL" id="JAFIMR010000034">
    <property type="protein sequence ID" value="KAI1859445.1"/>
    <property type="molecule type" value="Genomic_DNA"/>
</dbReference>
<dbReference type="Proteomes" id="UP000829685">
    <property type="component" value="Unassembled WGS sequence"/>
</dbReference>
<dbReference type="InterPro" id="IPR002509">
    <property type="entry name" value="NODB_dom"/>
</dbReference>
<dbReference type="Gene3D" id="3.20.20.370">
    <property type="entry name" value="Glycoside hydrolase/deacetylase"/>
    <property type="match status" value="1"/>
</dbReference>
<protein>
    <recommendedName>
        <fullName evidence="2">NodB homology domain-containing protein</fullName>
    </recommendedName>
</protein>
<keyword evidence="4" id="KW-1185">Reference proteome</keyword>
<evidence type="ECO:0000259" key="2">
    <source>
        <dbReference type="PROSITE" id="PS51677"/>
    </source>
</evidence>
<feature type="domain" description="NodB homology" evidence="2">
    <location>
        <begin position="91"/>
        <end position="321"/>
    </location>
</feature>
<reference evidence="3" key="1">
    <citation type="submission" date="2021-03" db="EMBL/GenBank/DDBJ databases">
        <title>Revisited historic fungal species revealed as producer of novel bioactive compounds through whole genome sequencing and comparative genomics.</title>
        <authorList>
            <person name="Vignolle G.A."/>
            <person name="Hochenegger N."/>
            <person name="Mach R.L."/>
            <person name="Mach-Aigner A.R."/>
            <person name="Javad Rahimi M."/>
            <person name="Salim K.A."/>
            <person name="Chan C.M."/>
            <person name="Lim L.B.L."/>
            <person name="Cai F."/>
            <person name="Druzhinina I.S."/>
            <person name="U'Ren J.M."/>
            <person name="Derntl C."/>
        </authorList>
    </citation>
    <scope>NUCLEOTIDE SEQUENCE</scope>
    <source>
        <strain evidence="3">TUCIM 5799</strain>
    </source>
</reference>